<dbReference type="InterPro" id="IPR054738">
    <property type="entry name" value="Siphovirus-type_tail_C"/>
</dbReference>
<accession>A0A9P1JF30</accession>
<dbReference type="Pfam" id="PF05709">
    <property type="entry name" value="Sipho_tail"/>
    <property type="match status" value="1"/>
</dbReference>
<feature type="domain" description="Siphovirus-type tail component RIFT-related" evidence="1">
    <location>
        <begin position="29"/>
        <end position="131"/>
    </location>
</feature>
<dbReference type="Pfam" id="PF22768">
    <property type="entry name" value="SPP1_Dit"/>
    <property type="match status" value="1"/>
</dbReference>
<evidence type="ECO:0000259" key="2">
    <source>
        <dbReference type="Pfam" id="PF22768"/>
    </source>
</evidence>
<dbReference type="Gene3D" id="2.40.30.200">
    <property type="match status" value="1"/>
</dbReference>
<dbReference type="InterPro" id="IPR008841">
    <property type="entry name" value="Siphovirus-type_tail_N"/>
</dbReference>
<reference evidence="3 4" key="1">
    <citation type="journal article" date="2011" name="Int. J. Syst. Evol. Microbiol.">
        <title>Relationship of Bacillus amyloliquefaciens clades associated with strains DSM 7T and FZB42T: a proposal for Bacillus amyloliquefaciens subsp. amyloliquefaciens subsp. nov. and Bacillus amyloliquefaciens subsp. plantarum subsp. nov. based on complete genome sequence comparisons.</title>
        <authorList>
            <person name="Borriss R."/>
            <person name="Chen X.H."/>
            <person name="Rueckert C."/>
            <person name="Blom J."/>
            <person name="Becker A."/>
            <person name="Baumgarth B."/>
            <person name="Fan B."/>
            <person name="Pukall R."/>
            <person name="Schumann P."/>
            <person name="Sproer C."/>
            <person name="Junge H."/>
            <person name="Vater J."/>
            <person name="Puhler A."/>
            <person name="Klenk H.P."/>
        </authorList>
    </citation>
    <scope>NUCLEOTIDE SEQUENCE [LARGE SCALE GENOMIC DNA]</scope>
    <source>
        <strain evidence="4">DSM 7</strain>
    </source>
</reference>
<protein>
    <submittedName>
        <fullName evidence="3">Phage tail component protein</fullName>
    </submittedName>
</protein>
<dbReference type="NCBIfam" id="TIGR01633">
    <property type="entry name" value="phi3626_gp14_N"/>
    <property type="match status" value="1"/>
</dbReference>
<evidence type="ECO:0000313" key="4">
    <source>
        <dbReference type="Proteomes" id="UP000006562"/>
    </source>
</evidence>
<evidence type="ECO:0000313" key="3">
    <source>
        <dbReference type="EMBL" id="CBI41720.1"/>
    </source>
</evidence>
<name>A0A9P1JF30_BACAS</name>
<proteinExistence type="predicted"/>
<feature type="domain" description="Siphovirus-type tail component C-terminal" evidence="2">
    <location>
        <begin position="156"/>
        <end position="253"/>
    </location>
</feature>
<dbReference type="InterPro" id="IPR006520">
    <property type="entry name" value="Dit_BPSPP_N"/>
</dbReference>
<organism evidence="3 4">
    <name type="scientific">Bacillus amyloliquefaciens (strain ATCC 23350 / DSM 7 / BCRC 11601 / CCUG 28519 / NBRC 15535 / NRRL B-14393 / F)</name>
    <dbReference type="NCBI Taxonomy" id="692420"/>
    <lineage>
        <taxon>Bacteria</taxon>
        <taxon>Bacillati</taxon>
        <taxon>Bacillota</taxon>
        <taxon>Bacilli</taxon>
        <taxon>Bacillales</taxon>
        <taxon>Bacillaceae</taxon>
        <taxon>Bacillus</taxon>
        <taxon>Bacillus amyloliquefaciens group</taxon>
    </lineage>
</organism>
<reference evidence="4" key="2">
    <citation type="journal article" date="2011" name="J. Biotechnol.">
        <title>Genome sequence of B. amyloliquefaciens type strain DSM7(T) reveals differences to plant-associated B. amyloliquefaciens FZB42.</title>
        <authorList>
            <person name="Ruckert C."/>
            <person name="Blom J."/>
            <person name="Chen X."/>
            <person name="Reva O."/>
            <person name="Borriss R."/>
        </authorList>
    </citation>
    <scope>NUCLEOTIDE SEQUENCE [LARGE SCALE GENOMIC DNA]</scope>
    <source>
        <strain evidence="4">DSM 7</strain>
    </source>
</reference>
<dbReference type="KEGG" id="bao:BAMF_0594"/>
<sequence length="254" mass="28597">MINYQELLPNQWKITFDGIDISPFFYVKTTGGRGVTGREVNTATIGNRPGGFLRNTRIPVRVITIEVLFAFSSEEELKKKQEELTFILHTEEPKPLIFHDEPDRFYNAVFESISEGEEQGGFQTATLTFICPDPKKYGPAKDFEFNSGIQTIINPGYAAVDPTIECVFEEKATSYEVALLNDDGSVSKTIKLLYDFIAGDTLVIDSAKRKVTCSGNLIMTALQIQSDWFLLPPRTPVKIKFSHKSSIKFNEAYL</sequence>
<gene>
    <name evidence="3" type="primary">p039</name>
    <name evidence="3" type="ordered locus">BAMF_0594</name>
</gene>
<evidence type="ECO:0000259" key="1">
    <source>
        <dbReference type="Pfam" id="PF05709"/>
    </source>
</evidence>
<dbReference type="AlphaFoldDB" id="A0A9P1JF30"/>
<dbReference type="Proteomes" id="UP000006562">
    <property type="component" value="Chromosome"/>
</dbReference>
<dbReference type="Gene3D" id="2.60.120.860">
    <property type="match status" value="1"/>
</dbReference>
<dbReference type="RefSeq" id="WP_013351236.1">
    <property type="nucleotide sequence ID" value="NC_014551.1"/>
</dbReference>
<keyword evidence="4" id="KW-1185">Reference proteome</keyword>
<dbReference type="EMBL" id="FN597644">
    <property type="protein sequence ID" value="CBI41720.1"/>
    <property type="molecule type" value="Genomic_DNA"/>
</dbReference>